<dbReference type="InterPro" id="IPR032675">
    <property type="entry name" value="LRR_dom_sf"/>
</dbReference>
<dbReference type="InterPro" id="IPR055312">
    <property type="entry name" value="FBL15-like"/>
</dbReference>
<dbReference type="PANTHER" id="PTHR34709">
    <property type="entry name" value="OS10G0396666 PROTEIN"/>
    <property type="match status" value="1"/>
</dbReference>
<reference evidence="1" key="1">
    <citation type="submission" date="2024-10" db="EMBL/GenBank/DDBJ databases">
        <authorList>
            <person name="Ryan C."/>
        </authorList>
    </citation>
    <scope>NUCLEOTIDE SEQUENCE [LARGE SCALE GENOMIC DNA]</scope>
</reference>
<evidence type="ECO:0000313" key="2">
    <source>
        <dbReference type="Proteomes" id="UP001497457"/>
    </source>
</evidence>
<dbReference type="SUPFAM" id="SSF81383">
    <property type="entry name" value="F-box domain"/>
    <property type="match status" value="1"/>
</dbReference>
<organism evidence="1 2">
    <name type="scientific">Urochloa decumbens</name>
    <dbReference type="NCBI Taxonomy" id="240449"/>
    <lineage>
        <taxon>Eukaryota</taxon>
        <taxon>Viridiplantae</taxon>
        <taxon>Streptophyta</taxon>
        <taxon>Embryophyta</taxon>
        <taxon>Tracheophyta</taxon>
        <taxon>Spermatophyta</taxon>
        <taxon>Magnoliopsida</taxon>
        <taxon>Liliopsida</taxon>
        <taxon>Poales</taxon>
        <taxon>Poaceae</taxon>
        <taxon>PACMAD clade</taxon>
        <taxon>Panicoideae</taxon>
        <taxon>Panicodae</taxon>
        <taxon>Paniceae</taxon>
        <taxon>Melinidinae</taxon>
        <taxon>Urochloa</taxon>
    </lineage>
</organism>
<gene>
    <name evidence="1" type="ORF">URODEC1_LOCUS102533</name>
</gene>
<protein>
    <recommendedName>
        <fullName evidence="3">F-box domain-containing protein</fullName>
    </recommendedName>
</protein>
<evidence type="ECO:0008006" key="3">
    <source>
        <dbReference type="Google" id="ProtNLM"/>
    </source>
</evidence>
<keyword evidence="2" id="KW-1185">Reference proteome</keyword>
<dbReference type="Gene3D" id="3.80.10.10">
    <property type="entry name" value="Ribonuclease Inhibitor"/>
    <property type="match status" value="1"/>
</dbReference>
<dbReference type="Proteomes" id="UP001497457">
    <property type="component" value="Chromosome 5rd"/>
</dbReference>
<sequence>MGARRGSKRRRRGAIPVAGGSGDDLISGLGDDVLLRVLELLRDARYAARTGALSRRWRGLWTRVPALHFRFSSTTMQFSRDGGARRWTPWPHGAAGTRRFLSFVSDALARRAQAAEDSALERLAISFVLYSEDVEQQAARELTQQCIQASQVWIWCAMESRVKSFVLKLRVPLRDCHRRINGEGDKEHHHPMINLSNLPSNAKLVTMNLDLEGASIQLPVTAVFTSLADLSLKSIDFPVGSGHLLARLLSPACCPRLQKLQLTNLGLSSDGVNELLVESSTLLVLELLSGVGMLSFEVAHLELKTPILQVLRIGEVGYDCIRTLRICSPKLEEITFLEAQPNHIDVDGELPCVRRLKIYLYSHTLDEDYNDYYYNNNASIRLLRCCTSLTHLEVSLVITKVYMRPKG</sequence>
<dbReference type="PANTHER" id="PTHR34709:SF28">
    <property type="entry name" value="OS08G0272601 PROTEIN"/>
    <property type="match status" value="1"/>
</dbReference>
<proteinExistence type="predicted"/>
<dbReference type="InterPro" id="IPR036047">
    <property type="entry name" value="F-box-like_dom_sf"/>
</dbReference>
<name>A0ABC9F6R4_9POAL</name>
<evidence type="ECO:0000313" key="1">
    <source>
        <dbReference type="EMBL" id="CAL5069961.1"/>
    </source>
</evidence>
<dbReference type="AlphaFoldDB" id="A0ABC9F6R4"/>
<dbReference type="EMBL" id="OZ075115">
    <property type="protein sequence ID" value="CAL5069961.1"/>
    <property type="molecule type" value="Genomic_DNA"/>
</dbReference>
<accession>A0ABC9F6R4</accession>